<organism evidence="1 2">
    <name type="scientific">Nonomuraea mangrovi</name>
    <dbReference type="NCBI Taxonomy" id="2316207"/>
    <lineage>
        <taxon>Bacteria</taxon>
        <taxon>Bacillati</taxon>
        <taxon>Actinomycetota</taxon>
        <taxon>Actinomycetes</taxon>
        <taxon>Streptosporangiales</taxon>
        <taxon>Streptosporangiaceae</taxon>
        <taxon>Nonomuraea</taxon>
    </lineage>
</organism>
<dbReference type="RefSeq" id="WP_379582893.1">
    <property type="nucleotide sequence ID" value="NZ_JBHUFV010000101.1"/>
</dbReference>
<keyword evidence="2" id="KW-1185">Reference proteome</keyword>
<dbReference type="EMBL" id="JBHUFV010000101">
    <property type="protein sequence ID" value="MFD1940044.1"/>
    <property type="molecule type" value="Genomic_DNA"/>
</dbReference>
<evidence type="ECO:0000313" key="2">
    <source>
        <dbReference type="Proteomes" id="UP001597368"/>
    </source>
</evidence>
<proteinExistence type="predicted"/>
<name>A0ABW4TFF4_9ACTN</name>
<reference evidence="2" key="1">
    <citation type="journal article" date="2019" name="Int. J. Syst. Evol. Microbiol.">
        <title>The Global Catalogue of Microorganisms (GCM) 10K type strain sequencing project: providing services to taxonomists for standard genome sequencing and annotation.</title>
        <authorList>
            <consortium name="The Broad Institute Genomics Platform"/>
            <consortium name="The Broad Institute Genome Sequencing Center for Infectious Disease"/>
            <person name="Wu L."/>
            <person name="Ma J."/>
        </authorList>
    </citation>
    <scope>NUCLEOTIDE SEQUENCE [LARGE SCALE GENOMIC DNA]</scope>
    <source>
        <strain evidence="2">ICMP 6774ER</strain>
    </source>
</reference>
<protein>
    <submittedName>
        <fullName evidence="1">Uncharacterized protein</fullName>
    </submittedName>
</protein>
<accession>A0ABW4TFF4</accession>
<dbReference type="Proteomes" id="UP001597368">
    <property type="component" value="Unassembled WGS sequence"/>
</dbReference>
<comment type="caution">
    <text evidence="1">The sequence shown here is derived from an EMBL/GenBank/DDBJ whole genome shotgun (WGS) entry which is preliminary data.</text>
</comment>
<sequence>MEQRRWDNDDRFTGVSDGSAMRPAVEDLAAVMARDGWVTEDPDAHLLPHLRAAPGWQVVAERLTEDGVYEVAARPDESLEGIDVHRAAIRLLSVIAEPSFFVRQSGPGTFECVTGVMPGDPPGYATHGHLVRLLISEWPGR</sequence>
<gene>
    <name evidence="1" type="ORF">ACFSKW_52165</name>
</gene>
<evidence type="ECO:0000313" key="1">
    <source>
        <dbReference type="EMBL" id="MFD1940044.1"/>
    </source>
</evidence>